<comment type="caution">
    <text evidence="1">The sequence shown here is derived from an EMBL/GenBank/DDBJ whole genome shotgun (WGS) entry which is preliminary data.</text>
</comment>
<name>A0ACB9T5V9_HOLOL</name>
<keyword evidence="2" id="KW-1185">Reference proteome</keyword>
<organism evidence="1 2">
    <name type="scientific">Holotrichia oblita</name>
    <name type="common">Chafer beetle</name>
    <dbReference type="NCBI Taxonomy" id="644536"/>
    <lineage>
        <taxon>Eukaryota</taxon>
        <taxon>Metazoa</taxon>
        <taxon>Ecdysozoa</taxon>
        <taxon>Arthropoda</taxon>
        <taxon>Hexapoda</taxon>
        <taxon>Insecta</taxon>
        <taxon>Pterygota</taxon>
        <taxon>Neoptera</taxon>
        <taxon>Endopterygota</taxon>
        <taxon>Coleoptera</taxon>
        <taxon>Polyphaga</taxon>
        <taxon>Scarabaeiformia</taxon>
        <taxon>Scarabaeidae</taxon>
        <taxon>Melolonthinae</taxon>
        <taxon>Holotrichia</taxon>
    </lineage>
</organism>
<dbReference type="EMBL" id="CM043019">
    <property type="protein sequence ID" value="KAI4462203.1"/>
    <property type="molecule type" value="Genomic_DNA"/>
</dbReference>
<evidence type="ECO:0000313" key="1">
    <source>
        <dbReference type="EMBL" id="KAI4462203.1"/>
    </source>
</evidence>
<reference evidence="1" key="1">
    <citation type="submission" date="2022-04" db="EMBL/GenBank/DDBJ databases">
        <title>Chromosome-scale genome assembly of Holotrichia oblita Faldermann.</title>
        <authorList>
            <person name="Rongchong L."/>
        </authorList>
    </citation>
    <scope>NUCLEOTIDE SEQUENCE</scope>
    <source>
        <strain evidence="1">81SQS9</strain>
    </source>
</reference>
<protein>
    <submittedName>
        <fullName evidence="1">Uncharacterized protein</fullName>
    </submittedName>
</protein>
<gene>
    <name evidence="1" type="ORF">MML48_5g00019409</name>
</gene>
<proteinExistence type="predicted"/>
<evidence type="ECO:0000313" key="2">
    <source>
        <dbReference type="Proteomes" id="UP001056778"/>
    </source>
</evidence>
<accession>A0ACB9T5V9</accession>
<sequence length="220" mass="25142">MRKKLALIAQFMKNLIELIEIDEYKAEIATSNYESAELEGAIDSLRIELKQAKEDFHSKSANLSKTIDSSKQLEEKLNEEIEKLKMTISGKNLDVENSYEALKKKDDEIKDSTTQLQSFKANLESQVIDLNKSRDTAKEVEDTLRRELDESRATIKLKISEFEDAKEELILTVTQKDSELTKANKTIKTNLDEIEKLKTTITEIKDTNSKTSEEIQSSFA</sequence>
<dbReference type="Proteomes" id="UP001056778">
    <property type="component" value="Chromosome 5"/>
</dbReference>